<evidence type="ECO:0000313" key="2">
    <source>
        <dbReference type="EMBL" id="MFD2117952.1"/>
    </source>
</evidence>
<dbReference type="Proteomes" id="UP001597362">
    <property type="component" value="Unassembled WGS sequence"/>
</dbReference>
<evidence type="ECO:0000313" key="3">
    <source>
        <dbReference type="Proteomes" id="UP001597362"/>
    </source>
</evidence>
<dbReference type="Pfam" id="PF13517">
    <property type="entry name" value="FG-GAP_3"/>
    <property type="match status" value="2"/>
</dbReference>
<dbReference type="EMBL" id="JBHUHO010000048">
    <property type="protein sequence ID" value="MFD2117952.1"/>
    <property type="molecule type" value="Genomic_DNA"/>
</dbReference>
<dbReference type="SUPFAM" id="SSF69318">
    <property type="entry name" value="Integrin alpha N-terminal domain"/>
    <property type="match status" value="1"/>
</dbReference>
<keyword evidence="1" id="KW-0732">Signal</keyword>
<reference evidence="3" key="1">
    <citation type="journal article" date="2019" name="Int. J. Syst. Evol. Microbiol.">
        <title>The Global Catalogue of Microorganisms (GCM) 10K type strain sequencing project: providing services to taxonomists for standard genome sequencing and annotation.</title>
        <authorList>
            <consortium name="The Broad Institute Genomics Platform"/>
            <consortium name="The Broad Institute Genome Sequencing Center for Infectious Disease"/>
            <person name="Wu L."/>
            <person name="Ma J."/>
        </authorList>
    </citation>
    <scope>NUCLEOTIDE SEQUENCE [LARGE SCALE GENOMIC DNA]</scope>
    <source>
        <strain evidence="3">GH52</strain>
    </source>
</reference>
<dbReference type="PANTHER" id="PTHR44103">
    <property type="entry name" value="PROPROTEIN CONVERTASE P"/>
    <property type="match status" value="1"/>
</dbReference>
<dbReference type="PROSITE" id="PS51257">
    <property type="entry name" value="PROKAR_LIPOPROTEIN"/>
    <property type="match status" value="1"/>
</dbReference>
<dbReference type="RefSeq" id="WP_377775394.1">
    <property type="nucleotide sequence ID" value="NZ_JBHUHO010000048.1"/>
</dbReference>
<comment type="caution">
    <text evidence="2">The sequence shown here is derived from an EMBL/GenBank/DDBJ whole genome shotgun (WGS) entry which is preliminary data.</text>
</comment>
<evidence type="ECO:0000256" key="1">
    <source>
        <dbReference type="ARBA" id="ARBA00022729"/>
    </source>
</evidence>
<sequence length="1039" mass="117118">MAELIREEFMKLSRKYGITALILTICLVVSACFGGKEYQALDPYVPSDVSSEGTGVALEENYAINAVVVTSDSGAAHESTLQHLQQSNLVQLQSSEIAVSDWLAVQQLNEVYDLVLVDSSLAKIGQKELQQLIDKTRKFAEGGGTVWLPHEFVTLFPADLTGIKETVAIDSTSLEFTYPEVDHNLQSMQSVWREFTETYKQYNGLNPEFHINHEYGAVLDTAKPIVALDDAVLFAANQVGKGTVLWTNRFLPNQQFITRTDFQPEAEQKYFHFGYATANYMFHTEMAAYAAKEKFGYSLLKAYGPYGRPGLAWQNHYEEAYSYVLEDMITWTDLLYENKQIPTFSLVRSSYNGGQWHSSIAWNENIGSKEQPKFAGSNEHTLFSSGVRMQTEQDYLDFNRYPEYNSLMSNTELPYRAYMTAVDWDGDGLLDLVAGEAEGKVLLLKQKQSDAFNLFEQPVEIKNVKTTDYAAPTAADLNGDGKWDLIVGDGAGKLFYYENNGSEGNPSFAAAKAVVDETSAPITVTGPAAPYIADWNNDGVVDLLIGDGEGFVHLFVGKQVDQTIQWSASGKLQAGGADIQVKKNAAPAVADWDGDGKVDLLVGSNAGPIQLFTRTSGESLTDAGPIQAEHYNFYGNQDLMAGKNVIPLVVDWNKDGQPDLLTGHMEYGIPRPIDLGFFPYKEEVLKNTKYAVDRYIPLIPHMFLHSNLTDEQEKNQVKLHKEMFKNLGLEWENDMGVNHHTWRVNNDILRTFKNQAASGIWWNFGFNPPYVSTAPRDGVEFLLGMPFDLSKQMEIKGIDDESIPFVLNVPAPHILNFNRAWDALATFNMPLTYFEHIEHGLKKGSDIYNKHISQINALNDFRAKYNYTFMTEQQMARSLLNTFHGQVDVTMQENGFTLSPDMSKVPWQVKEYENTLGIRLDVGEKFSQLELNTDSWYYSKDERAYYIGLDKPVHVQFVEKSTMDERIYISKTNTPVQIEKTEDTLKVTLGTSGMQEITFYSPVPLEFTEKLDFVERNGDFYTVIHYGEPITFEVKALKK</sequence>
<name>A0ABW4YQE0_9BACL</name>
<organism evidence="2 3">
    <name type="scientific">Paenibacillus yanchengensis</name>
    <dbReference type="NCBI Taxonomy" id="2035833"/>
    <lineage>
        <taxon>Bacteria</taxon>
        <taxon>Bacillati</taxon>
        <taxon>Bacillota</taxon>
        <taxon>Bacilli</taxon>
        <taxon>Bacillales</taxon>
        <taxon>Paenibacillaceae</taxon>
        <taxon>Paenibacillus</taxon>
    </lineage>
</organism>
<protein>
    <submittedName>
        <fullName evidence="2">FG-GAP repeat domain-containing protein</fullName>
    </submittedName>
</protein>
<dbReference type="PANTHER" id="PTHR44103:SF1">
    <property type="entry name" value="PROPROTEIN CONVERTASE P"/>
    <property type="match status" value="1"/>
</dbReference>
<keyword evidence="3" id="KW-1185">Reference proteome</keyword>
<dbReference type="InterPro" id="IPR013517">
    <property type="entry name" value="FG-GAP"/>
</dbReference>
<accession>A0ABW4YQE0</accession>
<proteinExistence type="predicted"/>
<gene>
    <name evidence="2" type="ORF">ACFSJH_19655</name>
</gene>
<dbReference type="InterPro" id="IPR028994">
    <property type="entry name" value="Integrin_alpha_N"/>
</dbReference>
<dbReference type="Gene3D" id="2.130.10.130">
    <property type="entry name" value="Integrin alpha, N-terminal"/>
    <property type="match status" value="1"/>
</dbReference>